<dbReference type="SMART" id="SM00866">
    <property type="entry name" value="UTRA"/>
    <property type="match status" value="1"/>
</dbReference>
<gene>
    <name evidence="5" type="ORF">BDK92_3373</name>
</gene>
<dbReference type="Gene3D" id="3.40.1410.10">
    <property type="entry name" value="Chorismate lyase-like"/>
    <property type="match status" value="1"/>
</dbReference>
<keyword evidence="3" id="KW-0804">Transcription</keyword>
<dbReference type="GO" id="GO:0045892">
    <property type="term" value="P:negative regulation of DNA-templated transcription"/>
    <property type="evidence" value="ECO:0007669"/>
    <property type="project" value="TreeGrafter"/>
</dbReference>
<reference evidence="5 6" key="1">
    <citation type="submission" date="2018-10" db="EMBL/GenBank/DDBJ databases">
        <title>Sequencing the genomes of 1000 actinobacteria strains.</title>
        <authorList>
            <person name="Klenk H.-P."/>
        </authorList>
    </citation>
    <scope>NUCLEOTIDE SEQUENCE [LARGE SCALE GENOMIC DNA]</scope>
    <source>
        <strain evidence="5 6">DSM 45175</strain>
    </source>
</reference>
<keyword evidence="1" id="KW-0805">Transcription regulation</keyword>
<dbReference type="Gene3D" id="1.10.10.10">
    <property type="entry name" value="Winged helix-like DNA-binding domain superfamily/Winged helix DNA-binding domain"/>
    <property type="match status" value="1"/>
</dbReference>
<dbReference type="InterPro" id="IPR036390">
    <property type="entry name" value="WH_DNA-bd_sf"/>
</dbReference>
<accession>A0A495JJ34</accession>
<dbReference type="InterPro" id="IPR036388">
    <property type="entry name" value="WH-like_DNA-bd_sf"/>
</dbReference>
<dbReference type="InterPro" id="IPR011663">
    <property type="entry name" value="UTRA"/>
</dbReference>
<evidence type="ECO:0000313" key="5">
    <source>
        <dbReference type="EMBL" id="RKR89036.1"/>
    </source>
</evidence>
<dbReference type="CDD" id="cd07377">
    <property type="entry name" value="WHTH_GntR"/>
    <property type="match status" value="1"/>
</dbReference>
<dbReference type="AlphaFoldDB" id="A0A495JJ34"/>
<dbReference type="SUPFAM" id="SSF46785">
    <property type="entry name" value="Winged helix' DNA-binding domain"/>
    <property type="match status" value="1"/>
</dbReference>
<keyword evidence="6" id="KW-1185">Reference proteome</keyword>
<dbReference type="Proteomes" id="UP000277671">
    <property type="component" value="Unassembled WGS sequence"/>
</dbReference>
<dbReference type="InterPro" id="IPR050679">
    <property type="entry name" value="Bact_HTH_transcr_reg"/>
</dbReference>
<dbReference type="Pfam" id="PF07702">
    <property type="entry name" value="UTRA"/>
    <property type="match status" value="1"/>
</dbReference>
<dbReference type="EMBL" id="RBKT01000001">
    <property type="protein sequence ID" value="RKR89036.1"/>
    <property type="molecule type" value="Genomic_DNA"/>
</dbReference>
<dbReference type="OrthoDB" id="3207674at2"/>
<keyword evidence="2" id="KW-0238">DNA-binding</keyword>
<dbReference type="InterPro" id="IPR028978">
    <property type="entry name" value="Chorismate_lyase_/UTRA_dom_sf"/>
</dbReference>
<evidence type="ECO:0000259" key="4">
    <source>
        <dbReference type="PROSITE" id="PS50949"/>
    </source>
</evidence>
<feature type="domain" description="HTH gntR-type" evidence="4">
    <location>
        <begin position="24"/>
        <end position="92"/>
    </location>
</feature>
<dbReference type="GO" id="GO:0003700">
    <property type="term" value="F:DNA-binding transcription factor activity"/>
    <property type="evidence" value="ECO:0007669"/>
    <property type="project" value="InterPro"/>
</dbReference>
<evidence type="ECO:0000256" key="2">
    <source>
        <dbReference type="ARBA" id="ARBA00023125"/>
    </source>
</evidence>
<evidence type="ECO:0000256" key="3">
    <source>
        <dbReference type="ARBA" id="ARBA00023163"/>
    </source>
</evidence>
<name>A0A495JJ34_9ACTN</name>
<dbReference type="PRINTS" id="PR00035">
    <property type="entry name" value="HTHGNTR"/>
</dbReference>
<dbReference type="PANTHER" id="PTHR44846:SF17">
    <property type="entry name" value="GNTR-FAMILY TRANSCRIPTIONAL REGULATOR"/>
    <property type="match status" value="1"/>
</dbReference>
<dbReference type="GO" id="GO:0003677">
    <property type="term" value="F:DNA binding"/>
    <property type="evidence" value="ECO:0007669"/>
    <property type="project" value="UniProtKB-KW"/>
</dbReference>
<dbReference type="InterPro" id="IPR000524">
    <property type="entry name" value="Tscrpt_reg_HTH_GntR"/>
</dbReference>
<evidence type="ECO:0000313" key="6">
    <source>
        <dbReference type="Proteomes" id="UP000277671"/>
    </source>
</evidence>
<dbReference type="SMART" id="SM00345">
    <property type="entry name" value="HTH_GNTR"/>
    <property type="match status" value="1"/>
</dbReference>
<proteinExistence type="predicted"/>
<comment type="caution">
    <text evidence="5">The sequence shown here is derived from an EMBL/GenBank/DDBJ whole genome shotgun (WGS) entry which is preliminary data.</text>
</comment>
<organism evidence="5 6">
    <name type="scientific">Micromonospora pisi</name>
    <dbReference type="NCBI Taxonomy" id="589240"/>
    <lineage>
        <taxon>Bacteria</taxon>
        <taxon>Bacillati</taxon>
        <taxon>Actinomycetota</taxon>
        <taxon>Actinomycetes</taxon>
        <taxon>Micromonosporales</taxon>
        <taxon>Micromonosporaceae</taxon>
        <taxon>Micromonospora</taxon>
    </lineage>
</organism>
<dbReference type="PROSITE" id="PS50949">
    <property type="entry name" value="HTH_GNTR"/>
    <property type="match status" value="1"/>
</dbReference>
<protein>
    <submittedName>
        <fullName evidence="5">GntR family transcriptional regulator</fullName>
    </submittedName>
</protein>
<sequence length="275" mass="30377">MGRATIRTTLIEGTVTNVPAPHERPRYRRVADELRHRIMSGAIPAGSILPSETTIMAEFGVARGTAREAIALLRSEGLAITEMGRGTFARPVLPIRRLGSERYRRELEQIRGDLPPETSFTVDQGVRWNDYRLDKAFHEVPAGVATADLFGVPAGTMLLERRFVFYTDGVAQQMSTSYYLLAMVAGTPVADPDREPWPGGNTAQMYSLGVTITGIRERVRSRMPVANEVETLHIPGGTPVVTIARQTYAEDQVVEVADIVIPADRVELGYWIDLT</sequence>
<evidence type="ECO:0000256" key="1">
    <source>
        <dbReference type="ARBA" id="ARBA00023015"/>
    </source>
</evidence>
<dbReference type="SUPFAM" id="SSF64288">
    <property type="entry name" value="Chorismate lyase-like"/>
    <property type="match status" value="1"/>
</dbReference>
<dbReference type="PANTHER" id="PTHR44846">
    <property type="entry name" value="MANNOSYL-D-GLYCERATE TRANSPORT/METABOLISM SYSTEM REPRESSOR MNGR-RELATED"/>
    <property type="match status" value="1"/>
</dbReference>
<dbReference type="Pfam" id="PF00392">
    <property type="entry name" value="GntR"/>
    <property type="match status" value="1"/>
</dbReference>